<proteinExistence type="predicted"/>
<comment type="caution">
    <text evidence="1">The sequence shown here is derived from an EMBL/GenBank/DDBJ whole genome shotgun (WGS) entry which is preliminary data.</text>
</comment>
<dbReference type="PATRIC" id="fig|1217690.3.peg.1498"/>
<reference evidence="1 2" key="1">
    <citation type="submission" date="2013-02" db="EMBL/GenBank/DDBJ databases">
        <title>The Genome Sequence of Acinetobacter sp. ANC 3811.</title>
        <authorList>
            <consortium name="The Broad Institute Genome Sequencing Platform"/>
            <consortium name="The Broad Institute Genome Sequencing Center for Infectious Disease"/>
            <person name="Cerqueira G."/>
            <person name="Feldgarden M."/>
            <person name="Courvalin P."/>
            <person name="Perichon B."/>
            <person name="Grillot-Courvalin C."/>
            <person name="Clermont D."/>
            <person name="Rocha E."/>
            <person name="Yoon E.-J."/>
            <person name="Nemec A."/>
            <person name="Walker B."/>
            <person name="Young S.K."/>
            <person name="Zeng Q."/>
            <person name="Gargeya S."/>
            <person name="Fitzgerald M."/>
            <person name="Haas B."/>
            <person name="Abouelleil A."/>
            <person name="Alvarado L."/>
            <person name="Arachchi H.M."/>
            <person name="Berlin A.M."/>
            <person name="Chapman S.B."/>
            <person name="Dewar J."/>
            <person name="Goldberg J."/>
            <person name="Griggs A."/>
            <person name="Gujja S."/>
            <person name="Hansen M."/>
            <person name="Howarth C."/>
            <person name="Imamovic A."/>
            <person name="Larimer J."/>
            <person name="McCowan C."/>
            <person name="Murphy C."/>
            <person name="Neiman D."/>
            <person name="Pearson M."/>
            <person name="Priest M."/>
            <person name="Roberts A."/>
            <person name="Saif S."/>
            <person name="Shea T."/>
            <person name="Sisk P."/>
            <person name="Sykes S."/>
            <person name="Wortman J."/>
            <person name="Nusbaum C."/>
            <person name="Birren B."/>
        </authorList>
    </citation>
    <scope>NUCLEOTIDE SEQUENCE [LARGE SCALE GENOMIC DNA]</scope>
    <source>
        <strain evidence="1 2">ANC 3811</strain>
    </source>
</reference>
<evidence type="ECO:0000313" key="1">
    <source>
        <dbReference type="EMBL" id="EOQ63886.1"/>
    </source>
</evidence>
<sequence>MYYVSYKTTGHPIFIGKLKEGEPTGKPFVVYKSLDGLLVGDENYLYDETKSLLRWEGLQEPEYEREIIGFADTEDEAFEIGTSQ</sequence>
<evidence type="ECO:0000313" key="2">
    <source>
        <dbReference type="Proteomes" id="UP000014041"/>
    </source>
</evidence>
<dbReference type="AlphaFoldDB" id="R8Y427"/>
<dbReference type="EMBL" id="APQJ01000007">
    <property type="protein sequence ID" value="EOQ63886.1"/>
    <property type="molecule type" value="Genomic_DNA"/>
</dbReference>
<dbReference type="HOGENOM" id="CLU_2520034_0_0_6"/>
<protein>
    <submittedName>
        <fullName evidence="1">Uncharacterized protein</fullName>
    </submittedName>
</protein>
<organism evidence="1 2">
    <name type="scientific">Acinetobacter calcoaceticus ANC 3811</name>
    <dbReference type="NCBI Taxonomy" id="1217690"/>
    <lineage>
        <taxon>Bacteria</taxon>
        <taxon>Pseudomonadati</taxon>
        <taxon>Pseudomonadota</taxon>
        <taxon>Gammaproteobacteria</taxon>
        <taxon>Moraxellales</taxon>
        <taxon>Moraxellaceae</taxon>
        <taxon>Acinetobacter</taxon>
        <taxon>Acinetobacter calcoaceticus/baumannii complex</taxon>
    </lineage>
</organism>
<dbReference type="RefSeq" id="WP_016138371.1">
    <property type="nucleotide sequence ID" value="NZ_KB976986.1"/>
</dbReference>
<gene>
    <name evidence="1" type="ORF">F935_01516</name>
</gene>
<name>R8Y427_ACICA</name>
<dbReference type="Proteomes" id="UP000014041">
    <property type="component" value="Unassembled WGS sequence"/>
</dbReference>
<accession>R8Y427</accession>